<name>A0AAJ8LW69_9BACI</name>
<evidence type="ECO:0000256" key="1">
    <source>
        <dbReference type="SAM" id="Phobius"/>
    </source>
</evidence>
<keyword evidence="1" id="KW-0812">Transmembrane</keyword>
<keyword evidence="1" id="KW-0472">Membrane</keyword>
<dbReference type="AlphaFoldDB" id="A0AAJ8LW69"/>
<dbReference type="EMBL" id="CP144914">
    <property type="protein sequence ID" value="WWD80479.1"/>
    <property type="molecule type" value="Genomic_DNA"/>
</dbReference>
<evidence type="ECO:0000313" key="2">
    <source>
        <dbReference type="EMBL" id="WWD80479.1"/>
    </source>
</evidence>
<dbReference type="KEGG" id="ahal:FTX54_002625"/>
<dbReference type="Proteomes" id="UP000321816">
    <property type="component" value="Chromosome"/>
</dbReference>
<feature type="transmembrane region" description="Helical" evidence="1">
    <location>
        <begin position="21"/>
        <end position="44"/>
    </location>
</feature>
<gene>
    <name evidence="2" type="ORF">FTX54_002625</name>
</gene>
<evidence type="ECO:0000313" key="3">
    <source>
        <dbReference type="Proteomes" id="UP000321816"/>
    </source>
</evidence>
<accession>A0AAJ8LW69</accession>
<proteinExistence type="predicted"/>
<dbReference type="RefSeq" id="WP_187254563.1">
    <property type="nucleotide sequence ID" value="NZ_CP144914.1"/>
</dbReference>
<keyword evidence="3" id="KW-1185">Reference proteome</keyword>
<organism evidence="2 3">
    <name type="scientific">Alkalicoccus halolimnae</name>
    <dbReference type="NCBI Taxonomy" id="1667239"/>
    <lineage>
        <taxon>Bacteria</taxon>
        <taxon>Bacillati</taxon>
        <taxon>Bacillota</taxon>
        <taxon>Bacilli</taxon>
        <taxon>Bacillales</taxon>
        <taxon>Bacillaceae</taxon>
        <taxon>Alkalicoccus</taxon>
    </lineage>
</organism>
<sequence length="45" mass="5085">MKDKHEKEGDYTGVKEAFNGLFFGVGMMIAAFLLAHFLFGMPLFQ</sequence>
<reference evidence="2 3" key="1">
    <citation type="submission" date="2024-01" db="EMBL/GenBank/DDBJ databases">
        <title>Complete Genome Sequence of Alkalicoccus halolimnae BZ-SZ-XJ29T, a Moderately Halophilic Bacterium Isolated from a Salt Lake.</title>
        <authorList>
            <person name="Zhao B."/>
        </authorList>
    </citation>
    <scope>NUCLEOTIDE SEQUENCE [LARGE SCALE GENOMIC DNA]</scope>
    <source>
        <strain evidence="2 3">BZ-SZ-XJ29</strain>
    </source>
</reference>
<keyword evidence="1" id="KW-1133">Transmembrane helix</keyword>
<protein>
    <submittedName>
        <fullName evidence="2">Uncharacterized protein</fullName>
    </submittedName>
</protein>